<feature type="region of interest" description="Disordered" evidence="1">
    <location>
        <begin position="194"/>
        <end position="217"/>
    </location>
</feature>
<evidence type="ECO:0000313" key="2">
    <source>
        <dbReference type="EMBL" id="ESS60714.1"/>
    </source>
</evidence>
<accession>V5AZL7</accession>
<dbReference type="AlphaFoldDB" id="V5AZL7"/>
<evidence type="ECO:0000256" key="1">
    <source>
        <dbReference type="SAM" id="MobiDB-lite"/>
    </source>
</evidence>
<dbReference type="Proteomes" id="UP000017861">
    <property type="component" value="Unassembled WGS sequence"/>
</dbReference>
<name>V5AZL7_TRYCR</name>
<feature type="region of interest" description="Disordered" evidence="1">
    <location>
        <begin position="114"/>
        <end position="150"/>
    </location>
</feature>
<feature type="compositionally biased region" description="Low complexity" evidence="1">
    <location>
        <begin position="123"/>
        <end position="136"/>
    </location>
</feature>
<feature type="region of interest" description="Disordered" evidence="1">
    <location>
        <begin position="25"/>
        <end position="68"/>
    </location>
</feature>
<dbReference type="EMBL" id="AYLP01000412">
    <property type="protein sequence ID" value="ESS60714.1"/>
    <property type="molecule type" value="Genomic_DNA"/>
</dbReference>
<reference evidence="2 3" key="1">
    <citation type="journal article" date="2014" name="Genome Announc.">
        <title>Trypanosoma cruzi Clone Dm28c Draft Genome Sequence.</title>
        <authorList>
            <person name="Grisard E.C."/>
            <person name="Teixeira S.M."/>
            <person name="de Almeida L.G."/>
            <person name="Stoco P.H."/>
            <person name="Gerber A.L."/>
            <person name="Talavera-Lopez C."/>
            <person name="Lima O.C."/>
            <person name="Andersson B."/>
            <person name="de Vasconcelos A.T."/>
        </authorList>
    </citation>
    <scope>NUCLEOTIDE SEQUENCE [LARGE SCALE GENOMIC DNA]</scope>
    <source>
        <strain evidence="2 3">Dm28c</strain>
    </source>
</reference>
<feature type="compositionally biased region" description="Basic residues" evidence="1">
    <location>
        <begin position="140"/>
        <end position="149"/>
    </location>
</feature>
<gene>
    <name evidence="2" type="ORF">TCDM_11740</name>
</gene>
<protein>
    <submittedName>
        <fullName evidence="2">Uncharacterized protein</fullName>
    </submittedName>
</protein>
<organism evidence="2 3">
    <name type="scientific">Trypanosoma cruzi Dm28c</name>
    <dbReference type="NCBI Taxonomy" id="1416333"/>
    <lineage>
        <taxon>Eukaryota</taxon>
        <taxon>Discoba</taxon>
        <taxon>Euglenozoa</taxon>
        <taxon>Kinetoplastea</taxon>
        <taxon>Metakinetoplastina</taxon>
        <taxon>Trypanosomatida</taxon>
        <taxon>Trypanosomatidae</taxon>
        <taxon>Trypanosoma</taxon>
        <taxon>Schizotrypanum</taxon>
    </lineage>
</organism>
<sequence>MPCCNHSHRQGRVCVDVRREHSDCHRQRRPSWHRPSRVSIHRATPETSRAKTKRRGEKNDPKSRQHLHAWRASCSRVAISARDASRAPPSPSIHPEHCATTYFLFAGKAERGVQGGTSTQLDGSGTCGTASTSTITHGVSTHHPKKQKKNTAAGCGCVCGAAGVCPLWSQENKTGGKKCVLRPTGPRRTPTLHGSLSAPSVAAPPHACSGRGAQDRRHERVGGCASGAVGRKHTAPLAGGVQQETIKRGKSRKEKASTVIAPRKQKKGCGECERKQQTHKNEKRILKQESRKQENKFKICTKK</sequence>
<feature type="region of interest" description="Disordered" evidence="1">
    <location>
        <begin position="248"/>
        <end position="303"/>
    </location>
</feature>
<proteinExistence type="predicted"/>
<feature type="compositionally biased region" description="Basic and acidic residues" evidence="1">
    <location>
        <begin position="268"/>
        <end position="297"/>
    </location>
</feature>
<comment type="caution">
    <text evidence="2">The sequence shown here is derived from an EMBL/GenBank/DDBJ whole genome shotgun (WGS) entry which is preliminary data.</text>
</comment>
<evidence type="ECO:0000313" key="3">
    <source>
        <dbReference type="Proteomes" id="UP000017861"/>
    </source>
</evidence>
<dbReference type="VEuPathDB" id="TriTrypDB:TCDM_11740"/>
<feature type="compositionally biased region" description="Basic residues" evidence="1">
    <location>
        <begin position="26"/>
        <end position="40"/>
    </location>
</feature>